<protein>
    <submittedName>
        <fullName evidence="2">Uncharacterized protein</fullName>
    </submittedName>
</protein>
<dbReference type="OrthoDB" id="443316at2759"/>
<dbReference type="Proteomes" id="UP000186817">
    <property type="component" value="Unassembled WGS sequence"/>
</dbReference>
<name>A0A1Q9CY63_SYMMI</name>
<sequence>METIGRVSLRKLRRWHHATPAEHPAQGFGLAVGFEIGFQQTTGEAAPVVLKLGQEAIAEGDFQRALEAAKKGAQIAARLISAVAVTLPTAGAFCSQEEEVQLSWHFVQLVQRGPKQFEWLSVWWVLACWWCAQQLQLGRWLLAQARSSHWARSSLFEASGSRNGRLVTEDPTPLCIFVPVDCLQRIDDLAPDLDLGPWHLWIPDRQLHAKDNHGATGDDVDNLVEHFLAVLYIQKAGAGGRWSSDQRGAAESGHQLNNDTTRNLGWPGRTYGSGMPRFAAFLLPDPRKVPRLERMPAGSAKALRLQTKGFDGAVRPAEYCSKSRSNVAALLQKLVKGT</sequence>
<gene>
    <name evidence="2" type="ORF">AK812_SmicGene30903</name>
</gene>
<dbReference type="AlphaFoldDB" id="A0A1Q9CY63"/>
<keyword evidence="3" id="KW-1185">Reference proteome</keyword>
<evidence type="ECO:0000313" key="3">
    <source>
        <dbReference type="Proteomes" id="UP000186817"/>
    </source>
</evidence>
<reference evidence="2 3" key="1">
    <citation type="submission" date="2016-02" db="EMBL/GenBank/DDBJ databases">
        <title>Genome analysis of coral dinoflagellate symbionts highlights evolutionary adaptations to a symbiotic lifestyle.</title>
        <authorList>
            <person name="Aranda M."/>
            <person name="Li Y."/>
            <person name="Liew Y.J."/>
            <person name="Baumgarten S."/>
            <person name="Simakov O."/>
            <person name="Wilson M."/>
            <person name="Piel J."/>
            <person name="Ashoor H."/>
            <person name="Bougouffa S."/>
            <person name="Bajic V.B."/>
            <person name="Ryu T."/>
            <person name="Ravasi T."/>
            <person name="Bayer T."/>
            <person name="Micklem G."/>
            <person name="Kim H."/>
            <person name="Bhak J."/>
            <person name="Lajeunesse T.C."/>
            <person name="Voolstra C.R."/>
        </authorList>
    </citation>
    <scope>NUCLEOTIDE SEQUENCE [LARGE SCALE GENOMIC DNA]</scope>
    <source>
        <strain evidence="2 3">CCMP2467</strain>
    </source>
</reference>
<evidence type="ECO:0000313" key="2">
    <source>
        <dbReference type="EMBL" id="OLP87847.1"/>
    </source>
</evidence>
<organism evidence="2 3">
    <name type="scientific">Symbiodinium microadriaticum</name>
    <name type="common">Dinoflagellate</name>
    <name type="synonym">Zooxanthella microadriatica</name>
    <dbReference type="NCBI Taxonomy" id="2951"/>
    <lineage>
        <taxon>Eukaryota</taxon>
        <taxon>Sar</taxon>
        <taxon>Alveolata</taxon>
        <taxon>Dinophyceae</taxon>
        <taxon>Suessiales</taxon>
        <taxon>Symbiodiniaceae</taxon>
        <taxon>Symbiodinium</taxon>
    </lineage>
</organism>
<accession>A0A1Q9CY63</accession>
<feature type="region of interest" description="Disordered" evidence="1">
    <location>
        <begin position="240"/>
        <end position="265"/>
    </location>
</feature>
<comment type="caution">
    <text evidence="2">The sequence shown here is derived from an EMBL/GenBank/DDBJ whole genome shotgun (WGS) entry which is preliminary data.</text>
</comment>
<evidence type="ECO:0000256" key="1">
    <source>
        <dbReference type="SAM" id="MobiDB-lite"/>
    </source>
</evidence>
<proteinExistence type="predicted"/>
<dbReference type="EMBL" id="LSRX01000840">
    <property type="protein sequence ID" value="OLP87847.1"/>
    <property type="molecule type" value="Genomic_DNA"/>
</dbReference>
<feature type="compositionally biased region" description="Polar residues" evidence="1">
    <location>
        <begin position="254"/>
        <end position="263"/>
    </location>
</feature>